<proteinExistence type="predicted"/>
<organism evidence="1 2">
    <name type="scientific">Austropuccinia psidii MF-1</name>
    <dbReference type="NCBI Taxonomy" id="1389203"/>
    <lineage>
        <taxon>Eukaryota</taxon>
        <taxon>Fungi</taxon>
        <taxon>Dikarya</taxon>
        <taxon>Basidiomycota</taxon>
        <taxon>Pucciniomycotina</taxon>
        <taxon>Pucciniomycetes</taxon>
        <taxon>Pucciniales</taxon>
        <taxon>Sphaerophragmiaceae</taxon>
        <taxon>Austropuccinia</taxon>
    </lineage>
</organism>
<dbReference type="Proteomes" id="UP000765509">
    <property type="component" value="Unassembled WGS sequence"/>
</dbReference>
<protein>
    <submittedName>
        <fullName evidence="1">Uncharacterized protein</fullName>
    </submittedName>
</protein>
<dbReference type="AlphaFoldDB" id="A0A9Q3PAY5"/>
<reference evidence="1" key="1">
    <citation type="submission" date="2021-03" db="EMBL/GenBank/DDBJ databases">
        <title>Draft genome sequence of rust myrtle Austropuccinia psidii MF-1, a brazilian biotype.</title>
        <authorList>
            <person name="Quecine M.C."/>
            <person name="Pachon D.M.R."/>
            <person name="Bonatelli M.L."/>
            <person name="Correr F.H."/>
            <person name="Franceschini L.M."/>
            <person name="Leite T.F."/>
            <person name="Margarido G.R.A."/>
            <person name="Almeida C.A."/>
            <person name="Ferrarezi J.A."/>
            <person name="Labate C.A."/>
        </authorList>
    </citation>
    <scope>NUCLEOTIDE SEQUENCE</scope>
    <source>
        <strain evidence="1">MF-1</strain>
    </source>
</reference>
<sequence length="150" mass="17224">MAKYTKRHFITSEAFKTQVSLLSSWHHPQKTFGPLQISITKSAIYGVIHHYASFSEAIQWRKFQMAISTFQQVIKAHLPEDSSRIKGNCHNLKYQRRHQAINVYSHSQYSSKGILAVHSQGIFKREFQNNVSRVNAPPIHLGNPIHSVQS</sequence>
<evidence type="ECO:0000313" key="2">
    <source>
        <dbReference type="Proteomes" id="UP000765509"/>
    </source>
</evidence>
<keyword evidence="2" id="KW-1185">Reference proteome</keyword>
<comment type="caution">
    <text evidence="1">The sequence shown here is derived from an EMBL/GenBank/DDBJ whole genome shotgun (WGS) entry which is preliminary data.</text>
</comment>
<evidence type="ECO:0000313" key="1">
    <source>
        <dbReference type="EMBL" id="MBW0554869.1"/>
    </source>
</evidence>
<gene>
    <name evidence="1" type="ORF">O181_094584</name>
</gene>
<dbReference type="EMBL" id="AVOT02061688">
    <property type="protein sequence ID" value="MBW0554869.1"/>
    <property type="molecule type" value="Genomic_DNA"/>
</dbReference>
<accession>A0A9Q3PAY5</accession>
<name>A0A9Q3PAY5_9BASI</name>